<organism evidence="1 2">
    <name type="scientific">Hermanssonia centrifuga</name>
    <dbReference type="NCBI Taxonomy" id="98765"/>
    <lineage>
        <taxon>Eukaryota</taxon>
        <taxon>Fungi</taxon>
        <taxon>Dikarya</taxon>
        <taxon>Basidiomycota</taxon>
        <taxon>Agaricomycotina</taxon>
        <taxon>Agaricomycetes</taxon>
        <taxon>Polyporales</taxon>
        <taxon>Meruliaceae</taxon>
        <taxon>Hermanssonia</taxon>
    </lineage>
</organism>
<comment type="caution">
    <text evidence="1">The sequence shown here is derived from an EMBL/GenBank/DDBJ whole genome shotgun (WGS) entry which is preliminary data.</text>
</comment>
<gene>
    <name evidence="1" type="ORF">PHLCEN_2v8063</name>
</gene>
<dbReference type="Proteomes" id="UP000186601">
    <property type="component" value="Unassembled WGS sequence"/>
</dbReference>
<keyword evidence="2" id="KW-1185">Reference proteome</keyword>
<dbReference type="EMBL" id="MLYV02000814">
    <property type="protein sequence ID" value="PSR77074.1"/>
    <property type="molecule type" value="Genomic_DNA"/>
</dbReference>
<protein>
    <submittedName>
        <fullName evidence="1">Uncharacterized protein</fullName>
    </submittedName>
</protein>
<evidence type="ECO:0000313" key="1">
    <source>
        <dbReference type="EMBL" id="PSR77074.1"/>
    </source>
</evidence>
<evidence type="ECO:0000313" key="2">
    <source>
        <dbReference type="Proteomes" id="UP000186601"/>
    </source>
</evidence>
<dbReference type="AlphaFoldDB" id="A0A2R6NUP1"/>
<reference evidence="1 2" key="1">
    <citation type="submission" date="2018-02" db="EMBL/GenBank/DDBJ databases">
        <title>Genome sequence of the basidiomycete white-rot fungus Phlebia centrifuga.</title>
        <authorList>
            <person name="Granchi Z."/>
            <person name="Peng M."/>
            <person name="de Vries R.P."/>
            <person name="Hilden K."/>
            <person name="Makela M.R."/>
            <person name="Grigoriev I."/>
            <person name="Riley R."/>
        </authorList>
    </citation>
    <scope>NUCLEOTIDE SEQUENCE [LARGE SCALE GENOMIC DNA]</scope>
    <source>
        <strain evidence="1 2">FBCC195</strain>
    </source>
</reference>
<name>A0A2R6NUP1_9APHY</name>
<accession>A0A2R6NUP1</accession>
<proteinExistence type="predicted"/>
<sequence>MNILALLNYEMVQRICIQVNVFRDVPEHPDMFKTVLDNCLVPDPEVRGFFLSPLKGWNEDPSLHVLS</sequence>